<dbReference type="Proteomes" id="UP000051913">
    <property type="component" value="Unassembled WGS sequence"/>
</dbReference>
<accession>A0A0R3M488</accession>
<dbReference type="OrthoDB" id="5420735at2"/>
<protein>
    <submittedName>
        <fullName evidence="1">Cytosolic protein</fullName>
    </submittedName>
</protein>
<comment type="caution">
    <text evidence="1">The sequence shown here is derived from an EMBL/GenBank/DDBJ whole genome shotgun (WGS) entry which is preliminary data.</text>
</comment>
<dbReference type="AlphaFoldDB" id="A0A0R3M488"/>
<dbReference type="RefSeq" id="WP_057850643.1">
    <property type="nucleotide sequence ID" value="NZ_LLXY01000016.1"/>
</dbReference>
<gene>
    <name evidence="1" type="ORF">CP49_31455</name>
</gene>
<organism evidence="1 2">
    <name type="scientific">Bradyrhizobium valentinum</name>
    <dbReference type="NCBI Taxonomy" id="1518501"/>
    <lineage>
        <taxon>Bacteria</taxon>
        <taxon>Pseudomonadati</taxon>
        <taxon>Pseudomonadota</taxon>
        <taxon>Alphaproteobacteria</taxon>
        <taxon>Hyphomicrobiales</taxon>
        <taxon>Nitrobacteraceae</taxon>
        <taxon>Bradyrhizobium</taxon>
    </lineage>
</organism>
<sequence>MKSLLLLTASGPLLILTSHESLRDQKLLEVLKHKGIGKFVAFEVPLSLAKERYGGHFQAVESNLHETDDLRILDFNGQRIFQLFRFDELSSPILQEQRA</sequence>
<dbReference type="EMBL" id="LLXX01000079">
    <property type="protein sequence ID" value="KRR08460.1"/>
    <property type="molecule type" value="Genomic_DNA"/>
</dbReference>
<proteinExistence type="predicted"/>
<evidence type="ECO:0000313" key="1">
    <source>
        <dbReference type="EMBL" id="KRR08460.1"/>
    </source>
</evidence>
<keyword evidence="2" id="KW-1185">Reference proteome</keyword>
<name>A0A0R3M488_9BRAD</name>
<reference evidence="1 2" key="1">
    <citation type="submission" date="2014-03" db="EMBL/GenBank/DDBJ databases">
        <title>Bradyrhizobium valentinum sp. nov., isolated from effective nodules of Lupinus mariae-josephae, a lupine endemic of basic-lime soils in Eastern Spain.</title>
        <authorList>
            <person name="Duran D."/>
            <person name="Rey L."/>
            <person name="Navarro A."/>
            <person name="Busquets A."/>
            <person name="Imperial J."/>
            <person name="Ruiz-Argueso T."/>
        </authorList>
    </citation>
    <scope>NUCLEOTIDE SEQUENCE [LARGE SCALE GENOMIC DNA]</scope>
    <source>
        <strain evidence="1 2">LmjM3</strain>
    </source>
</reference>
<evidence type="ECO:0000313" key="2">
    <source>
        <dbReference type="Proteomes" id="UP000051913"/>
    </source>
</evidence>
<dbReference type="STRING" id="1518501.CQ10_39385"/>